<proteinExistence type="predicted"/>
<evidence type="ECO:0000313" key="2">
    <source>
        <dbReference type="EMBL" id="KIY91597.1"/>
    </source>
</evidence>
<dbReference type="SUPFAM" id="SSF75005">
    <property type="entry name" value="Arabinanase/levansucrase/invertase"/>
    <property type="match status" value="1"/>
</dbReference>
<accession>A0A0D2IUI9</accession>
<organism evidence="2 3">
    <name type="scientific">Monoraphidium neglectum</name>
    <dbReference type="NCBI Taxonomy" id="145388"/>
    <lineage>
        <taxon>Eukaryota</taxon>
        <taxon>Viridiplantae</taxon>
        <taxon>Chlorophyta</taxon>
        <taxon>core chlorophytes</taxon>
        <taxon>Chlorophyceae</taxon>
        <taxon>CS clade</taxon>
        <taxon>Sphaeropleales</taxon>
        <taxon>Selenastraceae</taxon>
        <taxon>Monoraphidium</taxon>
    </lineage>
</organism>
<feature type="compositionally biased region" description="Low complexity" evidence="1">
    <location>
        <begin position="167"/>
        <end position="177"/>
    </location>
</feature>
<dbReference type="OrthoDB" id="3510at2759"/>
<gene>
    <name evidence="2" type="ORF">MNEG_16366</name>
</gene>
<evidence type="ECO:0008006" key="4">
    <source>
        <dbReference type="Google" id="ProtNLM"/>
    </source>
</evidence>
<name>A0A0D2IUI9_9CHLO</name>
<feature type="region of interest" description="Disordered" evidence="1">
    <location>
        <begin position="162"/>
        <end position="183"/>
    </location>
</feature>
<dbReference type="Gene3D" id="2.115.10.20">
    <property type="entry name" value="Glycosyl hydrolase domain, family 43"/>
    <property type="match status" value="1"/>
</dbReference>
<dbReference type="EMBL" id="KK106498">
    <property type="protein sequence ID" value="KIY91597.1"/>
    <property type="molecule type" value="Genomic_DNA"/>
</dbReference>
<evidence type="ECO:0000256" key="1">
    <source>
        <dbReference type="SAM" id="MobiDB-lite"/>
    </source>
</evidence>
<keyword evidence="3" id="KW-1185">Reference proteome</keyword>
<dbReference type="RefSeq" id="XP_013890617.1">
    <property type="nucleotide sequence ID" value="XM_014035163.1"/>
</dbReference>
<protein>
    <recommendedName>
        <fullName evidence="4">Glycosyl hydrolase family 32 N-terminal domain-containing protein</fullName>
    </recommendedName>
</protein>
<dbReference type="KEGG" id="mng:MNEG_16366"/>
<evidence type="ECO:0000313" key="3">
    <source>
        <dbReference type="Proteomes" id="UP000054498"/>
    </source>
</evidence>
<dbReference type="AlphaFoldDB" id="A0A0D2IUI9"/>
<sequence length="214" mass="22649">MNYNSLSIGPGGLPVIKMFYANAPGHQLLRFKKAGPFQAATLRPSGPNSTAFDSATVAGGRRIRVPGRNEWLLFYEGADKNVMSSIGIARSPDGVTFTKEDRCRDAGAAAPGGPVLSPRRHQPRAWDAWQTGTPFPLVLPNGTLYLYYVGMNNFTRLAATPHAPEPGASGRNGSSKSKGGGGEVGEGVYGAELGLAVADPEPSGAYCRFRRVVL</sequence>
<dbReference type="GeneID" id="25734118"/>
<dbReference type="InterPro" id="IPR023296">
    <property type="entry name" value="Glyco_hydro_beta-prop_sf"/>
</dbReference>
<reference evidence="2 3" key="1">
    <citation type="journal article" date="2013" name="BMC Genomics">
        <title>Reconstruction of the lipid metabolism for the microalga Monoraphidium neglectum from its genome sequence reveals characteristics suitable for biofuel production.</title>
        <authorList>
            <person name="Bogen C."/>
            <person name="Al-Dilaimi A."/>
            <person name="Albersmeier A."/>
            <person name="Wichmann J."/>
            <person name="Grundmann M."/>
            <person name="Rupp O."/>
            <person name="Lauersen K.J."/>
            <person name="Blifernez-Klassen O."/>
            <person name="Kalinowski J."/>
            <person name="Goesmann A."/>
            <person name="Mussgnug J.H."/>
            <person name="Kruse O."/>
        </authorList>
    </citation>
    <scope>NUCLEOTIDE SEQUENCE [LARGE SCALE GENOMIC DNA]</scope>
    <source>
        <strain evidence="2 3">SAG 48.87</strain>
    </source>
</reference>
<dbReference type="Proteomes" id="UP000054498">
    <property type="component" value="Unassembled WGS sequence"/>
</dbReference>